<evidence type="ECO:0000313" key="3">
    <source>
        <dbReference type="Proteomes" id="UP001189429"/>
    </source>
</evidence>
<feature type="compositionally biased region" description="Basic and acidic residues" evidence="1">
    <location>
        <begin position="139"/>
        <end position="155"/>
    </location>
</feature>
<dbReference type="Proteomes" id="UP001189429">
    <property type="component" value="Unassembled WGS sequence"/>
</dbReference>
<gene>
    <name evidence="2" type="ORF">PCOR1329_LOCUS71799</name>
</gene>
<dbReference type="EMBL" id="CAUYUJ010019555">
    <property type="protein sequence ID" value="CAK0892060.1"/>
    <property type="molecule type" value="Genomic_DNA"/>
</dbReference>
<evidence type="ECO:0000256" key="1">
    <source>
        <dbReference type="SAM" id="MobiDB-lite"/>
    </source>
</evidence>
<protein>
    <submittedName>
        <fullName evidence="2">Uncharacterized protein</fullName>
    </submittedName>
</protein>
<reference evidence="2" key="1">
    <citation type="submission" date="2023-10" db="EMBL/GenBank/DDBJ databases">
        <authorList>
            <person name="Chen Y."/>
            <person name="Shah S."/>
            <person name="Dougan E. K."/>
            <person name="Thang M."/>
            <person name="Chan C."/>
        </authorList>
    </citation>
    <scope>NUCLEOTIDE SEQUENCE [LARGE SCALE GENOMIC DNA]</scope>
</reference>
<organism evidence="2 3">
    <name type="scientific">Prorocentrum cordatum</name>
    <dbReference type="NCBI Taxonomy" id="2364126"/>
    <lineage>
        <taxon>Eukaryota</taxon>
        <taxon>Sar</taxon>
        <taxon>Alveolata</taxon>
        <taxon>Dinophyceae</taxon>
        <taxon>Prorocentrales</taxon>
        <taxon>Prorocentraceae</taxon>
        <taxon>Prorocentrum</taxon>
    </lineage>
</organism>
<feature type="compositionally biased region" description="Basic and acidic residues" evidence="1">
    <location>
        <begin position="103"/>
        <end position="125"/>
    </location>
</feature>
<feature type="compositionally biased region" description="Acidic residues" evidence="1">
    <location>
        <begin position="237"/>
        <end position="247"/>
    </location>
</feature>
<accession>A0ABN9WYM6</accession>
<sequence length="272" mass="29708">MTWDQWQQGGYADRQVKPRKNMFWCGVDHDNNGVYATRYDRNGGKQKFLAIFHHGIAGTTSTNGAMVLNMPIVDHSKCAEEEVFVTSLANDYIAGRIDRDEMNAKKNEHVKENKARMKKGDDKKAGGAKSAKSKATKIPKKEKAEYDGDSDRKEEKDDDDDNGFGDLMSKDKEGDDSDEQGSSDAAPLVTAEDPPKTTAKPKKKICKKSKDLSGPSDSAAPSMVHKGKAATGVKAETDEEEDEDEAEGAAAAAVLKRPAADAEEPEPRKTQK</sequence>
<name>A0ABN9WYM6_9DINO</name>
<proteinExistence type="predicted"/>
<keyword evidence="3" id="KW-1185">Reference proteome</keyword>
<feature type="region of interest" description="Disordered" evidence="1">
    <location>
        <begin position="103"/>
        <end position="272"/>
    </location>
</feature>
<comment type="caution">
    <text evidence="2">The sequence shown here is derived from an EMBL/GenBank/DDBJ whole genome shotgun (WGS) entry which is preliminary data.</text>
</comment>
<feature type="non-terminal residue" evidence="2">
    <location>
        <position position="272"/>
    </location>
</feature>
<evidence type="ECO:0000313" key="2">
    <source>
        <dbReference type="EMBL" id="CAK0892060.1"/>
    </source>
</evidence>
<feature type="compositionally biased region" description="Low complexity" evidence="1">
    <location>
        <begin position="248"/>
        <end position="257"/>
    </location>
</feature>